<reference evidence="1" key="2">
    <citation type="journal article" date="2021" name="PeerJ">
        <title>Extensive microbial diversity within the chicken gut microbiome revealed by metagenomics and culture.</title>
        <authorList>
            <person name="Gilroy R."/>
            <person name="Ravi A."/>
            <person name="Getino M."/>
            <person name="Pursley I."/>
            <person name="Horton D.L."/>
            <person name="Alikhan N.F."/>
            <person name="Baker D."/>
            <person name="Gharbi K."/>
            <person name="Hall N."/>
            <person name="Watson M."/>
            <person name="Adriaenssens E.M."/>
            <person name="Foster-Nyarko E."/>
            <person name="Jarju S."/>
            <person name="Secka A."/>
            <person name="Antonio M."/>
            <person name="Oren A."/>
            <person name="Chaudhuri R.R."/>
            <person name="La Ragione R."/>
            <person name="Hildebrand F."/>
            <person name="Pallen M.J."/>
        </authorList>
    </citation>
    <scope>NUCLEOTIDE SEQUENCE</scope>
    <source>
        <strain evidence="1">CHK152-2994</strain>
    </source>
</reference>
<proteinExistence type="predicted"/>
<evidence type="ECO:0000313" key="1">
    <source>
        <dbReference type="EMBL" id="HIS82985.1"/>
    </source>
</evidence>
<comment type="caution">
    <text evidence="1">The sequence shown here is derived from an EMBL/GenBank/DDBJ whole genome shotgun (WGS) entry which is preliminary data.</text>
</comment>
<sequence>MQTIKITKERAEEISSQIFGLMKQEDCSVTELNRRLGLTSSRQNLHKKIKDGTLRYFEVLDIFQVLGYEVLLRKND</sequence>
<accession>A0A9D1FVW4</accession>
<dbReference type="Proteomes" id="UP000824139">
    <property type="component" value="Unassembled WGS sequence"/>
</dbReference>
<gene>
    <name evidence="1" type="ORF">IAD41_05195</name>
</gene>
<protein>
    <submittedName>
        <fullName evidence="1">Uncharacterized protein</fullName>
    </submittedName>
</protein>
<name>A0A9D1FVW4_9BACT</name>
<evidence type="ECO:0000313" key="2">
    <source>
        <dbReference type="Proteomes" id="UP000824139"/>
    </source>
</evidence>
<dbReference type="AlphaFoldDB" id="A0A9D1FVW4"/>
<organism evidence="1 2">
    <name type="scientific">Candidatus Scatenecus faecavium</name>
    <dbReference type="NCBI Taxonomy" id="2840915"/>
    <lineage>
        <taxon>Bacteria</taxon>
        <taxon>Candidatus Scatenecus</taxon>
    </lineage>
</organism>
<dbReference type="EMBL" id="DVJO01000111">
    <property type="protein sequence ID" value="HIS82985.1"/>
    <property type="molecule type" value="Genomic_DNA"/>
</dbReference>
<reference evidence="1" key="1">
    <citation type="submission" date="2020-10" db="EMBL/GenBank/DDBJ databases">
        <authorList>
            <person name="Gilroy R."/>
        </authorList>
    </citation>
    <scope>NUCLEOTIDE SEQUENCE</scope>
    <source>
        <strain evidence="1">CHK152-2994</strain>
    </source>
</reference>